<feature type="transmembrane region" description="Helical" evidence="1">
    <location>
        <begin position="12"/>
        <end position="30"/>
    </location>
</feature>
<gene>
    <name evidence="2" type="ORF">RhiirC2_200430</name>
</gene>
<comment type="caution">
    <text evidence="2">The sequence shown here is derived from an EMBL/GenBank/DDBJ whole genome shotgun (WGS) entry which is preliminary data.</text>
</comment>
<feature type="transmembrane region" description="Helical" evidence="1">
    <location>
        <begin position="51"/>
        <end position="74"/>
    </location>
</feature>
<keyword evidence="1" id="KW-0472">Membrane</keyword>
<name>A0A2N1MJI9_9GLOM</name>
<protein>
    <submittedName>
        <fullName evidence="2">Uncharacterized protein</fullName>
    </submittedName>
</protein>
<reference evidence="2 3" key="1">
    <citation type="submission" date="2016-04" db="EMBL/GenBank/DDBJ databases">
        <title>Genome analyses suggest a sexual origin of heterokaryosis in a supposedly ancient asexual fungus.</title>
        <authorList>
            <person name="Ropars J."/>
            <person name="Sedzielewska K."/>
            <person name="Noel J."/>
            <person name="Charron P."/>
            <person name="Farinelli L."/>
            <person name="Marton T."/>
            <person name="Kruger M."/>
            <person name="Pelin A."/>
            <person name="Brachmann A."/>
            <person name="Corradi N."/>
        </authorList>
    </citation>
    <scope>NUCLEOTIDE SEQUENCE [LARGE SCALE GENOMIC DNA]</scope>
    <source>
        <strain evidence="2 3">C2</strain>
    </source>
</reference>
<evidence type="ECO:0000313" key="2">
    <source>
        <dbReference type="EMBL" id="PKK61801.1"/>
    </source>
</evidence>
<evidence type="ECO:0000256" key="1">
    <source>
        <dbReference type="SAM" id="Phobius"/>
    </source>
</evidence>
<reference evidence="2 3" key="2">
    <citation type="submission" date="2017-10" db="EMBL/GenBank/DDBJ databases">
        <title>Extensive intraspecific genome diversity in a model arbuscular mycorrhizal fungus.</title>
        <authorList>
            <person name="Chen E.C.H."/>
            <person name="Morin E."/>
            <person name="Baudet D."/>
            <person name="Noel J."/>
            <person name="Ndikumana S."/>
            <person name="Charron P."/>
            <person name="St-Onge C."/>
            <person name="Giorgi J."/>
            <person name="Grigoriev I.V."/>
            <person name="Roux C."/>
            <person name="Martin F.M."/>
            <person name="Corradi N."/>
        </authorList>
    </citation>
    <scope>NUCLEOTIDE SEQUENCE [LARGE SCALE GENOMIC DNA]</scope>
    <source>
        <strain evidence="2 3">C2</strain>
    </source>
</reference>
<dbReference type="Proteomes" id="UP000233469">
    <property type="component" value="Unassembled WGS sequence"/>
</dbReference>
<keyword evidence="1" id="KW-1133">Transmembrane helix</keyword>
<sequence length="76" mass="9374">MLRRIWEQGLSCNIFFFFFFLLFFLLRIASKGLKIFMRDQEMQAFQWFKEISWLVGWLVGYNTVKQFLILLKYFNG</sequence>
<evidence type="ECO:0000313" key="3">
    <source>
        <dbReference type="Proteomes" id="UP000233469"/>
    </source>
</evidence>
<organism evidence="2 3">
    <name type="scientific">Rhizophagus irregularis</name>
    <dbReference type="NCBI Taxonomy" id="588596"/>
    <lineage>
        <taxon>Eukaryota</taxon>
        <taxon>Fungi</taxon>
        <taxon>Fungi incertae sedis</taxon>
        <taxon>Mucoromycota</taxon>
        <taxon>Glomeromycotina</taxon>
        <taxon>Glomeromycetes</taxon>
        <taxon>Glomerales</taxon>
        <taxon>Glomeraceae</taxon>
        <taxon>Rhizophagus</taxon>
    </lineage>
</organism>
<dbReference type="AlphaFoldDB" id="A0A2N1MJI9"/>
<keyword evidence="1" id="KW-0812">Transmembrane</keyword>
<proteinExistence type="predicted"/>
<dbReference type="EMBL" id="LLXL01002105">
    <property type="protein sequence ID" value="PKK61801.1"/>
    <property type="molecule type" value="Genomic_DNA"/>
</dbReference>
<accession>A0A2N1MJI9</accession>